<proteinExistence type="predicted"/>
<dbReference type="InterPro" id="IPR036291">
    <property type="entry name" value="NAD(P)-bd_dom_sf"/>
</dbReference>
<evidence type="ECO:0000313" key="3">
    <source>
        <dbReference type="Proteomes" id="UP000031967"/>
    </source>
</evidence>
<dbReference type="EMBL" id="JXAK01000078">
    <property type="protein sequence ID" value="KIL38069.1"/>
    <property type="molecule type" value="Genomic_DNA"/>
</dbReference>
<dbReference type="PANTHER" id="PTHR48079">
    <property type="entry name" value="PROTEIN YEEZ"/>
    <property type="match status" value="1"/>
</dbReference>
<dbReference type="InterPro" id="IPR001509">
    <property type="entry name" value="Epimerase_deHydtase"/>
</dbReference>
<dbReference type="Proteomes" id="UP000031967">
    <property type="component" value="Unassembled WGS sequence"/>
</dbReference>
<organism evidence="2 3">
    <name type="scientific">Gordoniibacillus kamchatkensis</name>
    <dbReference type="NCBI Taxonomy" id="1590651"/>
    <lineage>
        <taxon>Bacteria</taxon>
        <taxon>Bacillati</taxon>
        <taxon>Bacillota</taxon>
        <taxon>Bacilli</taxon>
        <taxon>Bacillales</taxon>
        <taxon>Paenibacillaceae</taxon>
        <taxon>Gordoniibacillus</taxon>
    </lineage>
</organism>
<comment type="caution">
    <text evidence="2">The sequence shown here is derived from an EMBL/GenBank/DDBJ whole genome shotgun (WGS) entry which is preliminary data.</text>
</comment>
<dbReference type="SUPFAM" id="SSF51735">
    <property type="entry name" value="NAD(P)-binding Rossmann-fold domains"/>
    <property type="match status" value="1"/>
</dbReference>
<gene>
    <name evidence="2" type="ORF">SD70_28785</name>
</gene>
<dbReference type="PANTHER" id="PTHR48079:SF6">
    <property type="entry name" value="NAD(P)-BINDING DOMAIN-CONTAINING PROTEIN-RELATED"/>
    <property type="match status" value="1"/>
</dbReference>
<dbReference type="InterPro" id="IPR051783">
    <property type="entry name" value="NAD(P)-dependent_oxidoreduct"/>
</dbReference>
<dbReference type="Gene3D" id="3.40.50.720">
    <property type="entry name" value="NAD(P)-binding Rossmann-like Domain"/>
    <property type="match status" value="1"/>
</dbReference>
<sequence>MENGTIFVTGGNGFIGSRVVRLLAERGYRVRCLLRPFSDTSRIDHVPVERVVGDILMPDTLREGMHGCAGVVHMAGLSNWKDIASERMPAIVEEGTRHVLESARLNGGLRTVFVSTLAAVNGTAAPVIMNETTVYELPDHPDFAYAASKRKAEEMCRRMADDGLPVVIVNPAEVYGPLDFGLVTARNLVDMAKNNPVLICSGGTGIVHVEDAAAGIVAALEKGRSGERYILGGENLTIRELALMTVSILQQRKKVWTLPNGLIRFAARWGKRLGVPLPFEPDVIPYATRYWMMDNTKARVELGVQFRSAEETLRDTLQLLRQERII</sequence>
<keyword evidence="3" id="KW-1185">Reference proteome</keyword>
<dbReference type="RefSeq" id="WP_041051990.1">
    <property type="nucleotide sequence ID" value="NZ_JXAK01000078.1"/>
</dbReference>
<name>A0ABR5AAI6_9BACL</name>
<feature type="domain" description="NAD-dependent epimerase/dehydratase" evidence="1">
    <location>
        <begin position="6"/>
        <end position="232"/>
    </location>
</feature>
<accession>A0ABR5AAI6</accession>
<protein>
    <recommendedName>
        <fullName evidence="1">NAD-dependent epimerase/dehydratase domain-containing protein</fullName>
    </recommendedName>
</protein>
<dbReference type="Pfam" id="PF01370">
    <property type="entry name" value="Epimerase"/>
    <property type="match status" value="1"/>
</dbReference>
<evidence type="ECO:0000259" key="1">
    <source>
        <dbReference type="Pfam" id="PF01370"/>
    </source>
</evidence>
<reference evidence="2 3" key="1">
    <citation type="submission" date="2014-12" db="EMBL/GenBank/DDBJ databases">
        <title>Draft genome sequence of Paenibacillus kamchatkensis strain B-2647.</title>
        <authorList>
            <person name="Karlyshev A.V."/>
            <person name="Kudryashova E.B."/>
        </authorList>
    </citation>
    <scope>NUCLEOTIDE SEQUENCE [LARGE SCALE GENOMIC DNA]</scope>
    <source>
        <strain evidence="2 3">VKM B-2647</strain>
    </source>
</reference>
<evidence type="ECO:0000313" key="2">
    <source>
        <dbReference type="EMBL" id="KIL38069.1"/>
    </source>
</evidence>